<dbReference type="PROSITE" id="PS50250">
    <property type="entry name" value="PCI"/>
    <property type="match status" value="1"/>
</dbReference>
<dbReference type="SMART" id="SM00088">
    <property type="entry name" value="PINT"/>
    <property type="match status" value="1"/>
</dbReference>
<dbReference type="PANTHER" id="PTHR13937">
    <property type="entry name" value="EUKARYOTIC TRANSLATION INITATION FACTOR 3, SUBUNIT 8 EIF3S8 -RELATED"/>
    <property type="match status" value="1"/>
</dbReference>
<dbReference type="Proteomes" id="UP000822476">
    <property type="component" value="Unassembled WGS sequence"/>
</dbReference>
<dbReference type="Pfam" id="PF26569">
    <property type="entry name" value="EIF3CL_C"/>
    <property type="match status" value="1"/>
</dbReference>
<dbReference type="InterPro" id="IPR027516">
    <property type="entry name" value="EIF3C"/>
</dbReference>
<keyword evidence="1 4" id="KW-0963">Cytoplasm</keyword>
<evidence type="ECO:0000313" key="7">
    <source>
        <dbReference type="EMBL" id="KAF7256876.1"/>
    </source>
</evidence>
<dbReference type="GO" id="GO:0003743">
    <property type="term" value="F:translation initiation factor activity"/>
    <property type="evidence" value="ECO:0007669"/>
    <property type="project" value="UniProtKB-UniRule"/>
</dbReference>
<dbReference type="GO" id="GO:0005852">
    <property type="term" value="C:eukaryotic translation initiation factor 3 complex"/>
    <property type="evidence" value="ECO:0007669"/>
    <property type="project" value="UniProtKB-UniRule"/>
</dbReference>
<organism evidence="7 8">
    <name type="scientific">Paragonimus skrjabini miyazakii</name>
    <dbReference type="NCBI Taxonomy" id="59628"/>
    <lineage>
        <taxon>Eukaryota</taxon>
        <taxon>Metazoa</taxon>
        <taxon>Spiralia</taxon>
        <taxon>Lophotrochozoa</taxon>
        <taxon>Platyhelminthes</taxon>
        <taxon>Trematoda</taxon>
        <taxon>Digenea</taxon>
        <taxon>Plagiorchiida</taxon>
        <taxon>Troglotremata</taxon>
        <taxon>Troglotrematidae</taxon>
        <taxon>Paragonimus</taxon>
    </lineage>
</organism>
<dbReference type="HAMAP" id="MF_03002">
    <property type="entry name" value="eIF3c"/>
    <property type="match status" value="1"/>
</dbReference>
<dbReference type="GO" id="GO:0031369">
    <property type="term" value="F:translation initiation factor binding"/>
    <property type="evidence" value="ECO:0007669"/>
    <property type="project" value="InterPro"/>
</dbReference>
<feature type="compositionally biased region" description="Acidic residues" evidence="5">
    <location>
        <begin position="180"/>
        <end position="189"/>
    </location>
</feature>
<comment type="function">
    <text evidence="4">Component of the eukaryotic translation initiation factor 3 (eIF-3) complex, which is involved in protein synthesis of a specialized repertoire of mRNAs and, together with other initiation factors, stimulates binding of mRNA and methionyl-tRNAi to the 40S ribosome. The eIF-3 complex specifically targets and initiates translation of a subset of mRNAs involved in cell proliferation.</text>
</comment>
<feature type="compositionally biased region" description="Acidic residues" evidence="5">
    <location>
        <begin position="218"/>
        <end position="241"/>
    </location>
</feature>
<comment type="subcellular location">
    <subcellularLocation>
        <location evidence="4">Cytoplasm</location>
    </subcellularLocation>
</comment>
<dbReference type="OrthoDB" id="29647at2759"/>
<dbReference type="GO" id="GO:0003723">
    <property type="term" value="F:RNA binding"/>
    <property type="evidence" value="ECO:0007669"/>
    <property type="project" value="InterPro"/>
</dbReference>
<dbReference type="InterPro" id="IPR058999">
    <property type="entry name" value="EIF3CL_C"/>
</dbReference>
<evidence type="ECO:0000256" key="4">
    <source>
        <dbReference type="HAMAP-Rule" id="MF_03002"/>
    </source>
</evidence>
<evidence type="ECO:0000259" key="6">
    <source>
        <dbReference type="PROSITE" id="PS50250"/>
    </source>
</evidence>
<feature type="region of interest" description="Disordered" evidence="5">
    <location>
        <begin position="180"/>
        <end position="252"/>
    </location>
</feature>
<dbReference type="InterPro" id="IPR000717">
    <property type="entry name" value="PCI_dom"/>
</dbReference>
<keyword evidence="8" id="KW-1185">Reference proteome</keyword>
<name>A0A8S9YU16_9TREM</name>
<evidence type="ECO:0000256" key="2">
    <source>
        <dbReference type="ARBA" id="ARBA00022540"/>
    </source>
</evidence>
<feature type="domain" description="PCI" evidence="6">
    <location>
        <begin position="673"/>
        <end position="849"/>
    </location>
</feature>
<dbReference type="SUPFAM" id="SSF46785">
    <property type="entry name" value="Winged helix' DNA-binding domain"/>
    <property type="match status" value="1"/>
</dbReference>
<dbReference type="AlphaFoldDB" id="A0A8S9YU16"/>
<feature type="compositionally biased region" description="Low complexity" evidence="5">
    <location>
        <begin position="190"/>
        <end position="203"/>
    </location>
</feature>
<comment type="similarity">
    <text evidence="4">Belongs to the eIF-3 subunit C family.</text>
</comment>
<evidence type="ECO:0000313" key="8">
    <source>
        <dbReference type="Proteomes" id="UP000822476"/>
    </source>
</evidence>
<protein>
    <recommendedName>
        <fullName evidence="4">Eukaryotic translation initiation factor 3 subunit C</fullName>
        <shortName evidence="4">eIF3c</shortName>
    </recommendedName>
    <alternativeName>
        <fullName evidence="4">Eukaryotic translation initiation factor 3 subunit 8</fullName>
    </alternativeName>
</protein>
<dbReference type="Pfam" id="PF01399">
    <property type="entry name" value="PCI"/>
    <property type="match status" value="1"/>
</dbReference>
<reference evidence="7" key="1">
    <citation type="submission" date="2019-07" db="EMBL/GenBank/DDBJ databases">
        <title>Annotation for the trematode Paragonimus miyazaki's.</title>
        <authorList>
            <person name="Choi Y.-J."/>
        </authorList>
    </citation>
    <scope>NUCLEOTIDE SEQUENCE</scope>
    <source>
        <strain evidence="7">Japan</strain>
    </source>
</reference>
<sequence length="942" mass="107917">MTSSMFADAISSSESDDDEVPVQRTDNRFAHYPSDEEEAKRVVKSAKDKRFEEMQIIIKNLNNHKKIKDMSNVLTDFESLVRVHEKSLKLNEIDSIPAFYIRCIAELEDFVNDSWEKKKDLNRGAAKALTALRQRVKKYNRDFEDHLKDFREHPENYQEDEPVNLSGLFDISEFICYPSDDEESGDSDAEPTSVKASAATAAVSEKKQTKKATGSDSGSDEFNEEADEDDSDSEGFWDSDSDSSSSTDVDLERMRDDPSVYFLKKTTDDKKPVLFIFQLFEDKAKLKKVTKEKVVKKTAKTEDTYDSQGVWTTVDSLGRPEVLVQAFEKGQEITQEVVMRKLTEILVARGKKGTSISDQLALLFQVEEKIKEHRLSVGLHVKVLFSLISVFFDYDKNHAACMSVVMFDRLLGVFDRLFDLLENHQVELLTPEVDTDDMESLETPPFVVHGSLIATMTLLNVECTKTLQCANGNGVEYVERLRDERRLCLLLDRLCSYLEKREADPADLCVAYQLKVEHMYYKFDFDWGKRVEMEGIEAVGPNESTAVIQQLCRYIYTHDRTDRLRTRAILCHIYHLALYDNWYQARDLMLMSNLQMSIEHADQSTMILYNRAMAQLGLSAFRQGHIRETHNALADLIGSGRIKELLAQGPHGQTRYERSIEEEKREQALQVPYHMYINTELIECVYHVCAMLLEIPNLAANETDLRWRPISKPFHMALRVHDRQTLIGPPETPRDYVLAAAKAMRYGNWKACTQYIINPKMDAKIWNLLFQSARVKTLLGTKIKEESLRSFLFTYSAIHDSISLDRLTEYFEMPKSSVYSIISKMIINQELAASLEVPSDFLIMHKTERSRLQTLALQLSEKISSIVEMNEKLIESRGGGGGGGGGLIGSKGSQPYQGRKFAPYVYSHLSLFLIDEPSRYQARLFGFEVRRQGLRYGLNKFN</sequence>
<dbReference type="GO" id="GO:0001732">
    <property type="term" value="P:formation of cytoplasmic translation initiation complex"/>
    <property type="evidence" value="ECO:0007669"/>
    <property type="project" value="UniProtKB-UniRule"/>
</dbReference>
<evidence type="ECO:0000256" key="5">
    <source>
        <dbReference type="SAM" id="MobiDB-lite"/>
    </source>
</evidence>
<keyword evidence="2 4" id="KW-0396">Initiation factor</keyword>
<keyword evidence="3 4" id="KW-0648">Protein biosynthesis</keyword>
<evidence type="ECO:0000256" key="1">
    <source>
        <dbReference type="ARBA" id="ARBA00022490"/>
    </source>
</evidence>
<accession>A0A8S9YU16</accession>
<feature type="region of interest" description="Disordered" evidence="5">
    <location>
        <begin position="1"/>
        <end position="41"/>
    </location>
</feature>
<dbReference type="PANTHER" id="PTHR13937:SF0">
    <property type="entry name" value="EUKARYOTIC TRANSLATION INITIATION FACTOR 3 SUBUNIT C-RELATED"/>
    <property type="match status" value="1"/>
</dbReference>
<comment type="subunit">
    <text evidence="4">Component of the eukaryotic translation initiation factor 3 (eIF-3) complex.</text>
</comment>
<comment type="caution">
    <text evidence="7">The sequence shown here is derived from an EMBL/GenBank/DDBJ whole genome shotgun (WGS) entry which is preliminary data.</text>
</comment>
<gene>
    <name evidence="7" type="ORF">EG68_05920</name>
</gene>
<dbReference type="GO" id="GO:0033290">
    <property type="term" value="C:eukaryotic 48S preinitiation complex"/>
    <property type="evidence" value="ECO:0007669"/>
    <property type="project" value="UniProtKB-UniRule"/>
</dbReference>
<dbReference type="Pfam" id="PF05470">
    <property type="entry name" value="eIF-3c_N"/>
    <property type="match status" value="1"/>
</dbReference>
<dbReference type="InterPro" id="IPR008905">
    <property type="entry name" value="EIF3C_N_dom"/>
</dbReference>
<dbReference type="GO" id="GO:0016282">
    <property type="term" value="C:eukaryotic 43S preinitiation complex"/>
    <property type="evidence" value="ECO:0007669"/>
    <property type="project" value="UniProtKB-UniRule"/>
</dbReference>
<dbReference type="EMBL" id="JTDE01002790">
    <property type="protein sequence ID" value="KAF7256876.1"/>
    <property type="molecule type" value="Genomic_DNA"/>
</dbReference>
<proteinExistence type="inferred from homology"/>
<evidence type="ECO:0000256" key="3">
    <source>
        <dbReference type="ARBA" id="ARBA00022917"/>
    </source>
</evidence>
<dbReference type="InterPro" id="IPR036390">
    <property type="entry name" value="WH_DNA-bd_sf"/>
</dbReference>